<dbReference type="SUPFAM" id="SSF54637">
    <property type="entry name" value="Thioesterase/thiol ester dehydrase-isomerase"/>
    <property type="match status" value="1"/>
</dbReference>
<dbReference type="AlphaFoldDB" id="A0ABD3DTQ4"/>
<dbReference type="InterPro" id="IPR029069">
    <property type="entry name" value="HotDog_dom_sf"/>
</dbReference>
<sequence>MDMEQQQTANSNRKRKRKQKHKLNLMMLRALLGLISCLLSFSAGSRSKAVCYCCTFPTIVRRHLLLYHFVIWIFPRSASCAATDNFGYMMFLALICVGFSTDGFGTLTIMRKLHLIWVTARMHIEIYKYPAWGDVVEVETWYQNEGRIGPRRDWFLKDFATGEVIGRATSKWVMMNQDTRRLQKVNDDVRNEYIAFSPKTLGLAFPEENNAIA</sequence>
<feature type="region of interest" description="Disordered" evidence="7">
    <location>
        <begin position="1"/>
        <end position="20"/>
    </location>
</feature>
<evidence type="ECO:0000256" key="3">
    <source>
        <dbReference type="ARBA" id="ARBA00022528"/>
    </source>
</evidence>
<evidence type="ECO:0000256" key="5">
    <source>
        <dbReference type="ARBA" id="ARBA00022946"/>
    </source>
</evidence>
<keyword evidence="6" id="KW-0275">Fatty acid biosynthesis</keyword>
<dbReference type="PANTHER" id="PTHR31727:SF6">
    <property type="entry name" value="OLEOYL-ACYL CARRIER PROTEIN THIOESTERASE 1, CHLOROPLASTIC"/>
    <property type="match status" value="1"/>
</dbReference>
<dbReference type="EC" id="3.1.2.-" evidence="6"/>
<keyword evidence="10" id="KW-1185">Reference proteome</keyword>
<dbReference type="PANTHER" id="PTHR31727">
    <property type="entry name" value="OLEOYL-ACYL CARRIER PROTEIN THIOESTERASE 1, CHLOROPLASTIC"/>
    <property type="match status" value="1"/>
</dbReference>
<comment type="similarity">
    <text evidence="2 6">Belongs to the acyl-ACP thioesterase family.</text>
</comment>
<comment type="caution">
    <text evidence="9">The sequence shown here is derived from an EMBL/GenBank/DDBJ whole genome shotgun (WGS) entry which is preliminary data.</text>
</comment>
<evidence type="ECO:0000259" key="8">
    <source>
        <dbReference type="Pfam" id="PF01643"/>
    </source>
</evidence>
<comment type="function">
    <text evidence="6">Plays an essential role in chain termination during de novo fatty acid synthesis.</text>
</comment>
<feature type="domain" description="Acyl-ACP thioesterase N-terminal hotdog" evidence="8">
    <location>
        <begin position="103"/>
        <end position="193"/>
    </location>
</feature>
<keyword evidence="6" id="KW-0378">Hydrolase</keyword>
<dbReference type="InterPro" id="IPR045023">
    <property type="entry name" value="FATA/B"/>
</dbReference>
<evidence type="ECO:0000256" key="4">
    <source>
        <dbReference type="ARBA" id="ARBA00022640"/>
    </source>
</evidence>
<keyword evidence="3 6" id="KW-0150">Chloroplast</keyword>
<dbReference type="Proteomes" id="UP001632038">
    <property type="component" value="Unassembled WGS sequence"/>
</dbReference>
<dbReference type="Gene3D" id="3.10.129.10">
    <property type="entry name" value="Hotdog Thioesterase"/>
    <property type="match status" value="1"/>
</dbReference>
<keyword evidence="6" id="KW-0443">Lipid metabolism</keyword>
<gene>
    <name evidence="9" type="ORF">CASFOL_012163</name>
</gene>
<keyword evidence="5" id="KW-0809">Transit peptide</keyword>
<dbReference type="GO" id="GO:0009507">
    <property type="term" value="C:chloroplast"/>
    <property type="evidence" value="ECO:0007669"/>
    <property type="project" value="UniProtKB-SubCell"/>
</dbReference>
<dbReference type="Pfam" id="PF01643">
    <property type="entry name" value="Acyl-ACP_TE"/>
    <property type="match status" value="1"/>
</dbReference>
<evidence type="ECO:0000313" key="9">
    <source>
        <dbReference type="EMBL" id="KAL3644231.1"/>
    </source>
</evidence>
<evidence type="ECO:0000256" key="1">
    <source>
        <dbReference type="ARBA" id="ARBA00004229"/>
    </source>
</evidence>
<protein>
    <recommendedName>
        <fullName evidence="6">Acyl-[acyl-carrier-protein] hydrolase</fullName>
        <ecNumber evidence="6">3.1.2.-</ecNumber>
    </recommendedName>
</protein>
<evidence type="ECO:0000256" key="7">
    <source>
        <dbReference type="SAM" id="MobiDB-lite"/>
    </source>
</evidence>
<dbReference type="GO" id="GO:0006633">
    <property type="term" value="P:fatty acid biosynthetic process"/>
    <property type="evidence" value="ECO:0007669"/>
    <property type="project" value="UniProtKB-KW"/>
</dbReference>
<evidence type="ECO:0000313" key="10">
    <source>
        <dbReference type="Proteomes" id="UP001632038"/>
    </source>
</evidence>
<organism evidence="9 10">
    <name type="scientific">Castilleja foliolosa</name>
    <dbReference type="NCBI Taxonomy" id="1961234"/>
    <lineage>
        <taxon>Eukaryota</taxon>
        <taxon>Viridiplantae</taxon>
        <taxon>Streptophyta</taxon>
        <taxon>Embryophyta</taxon>
        <taxon>Tracheophyta</taxon>
        <taxon>Spermatophyta</taxon>
        <taxon>Magnoliopsida</taxon>
        <taxon>eudicotyledons</taxon>
        <taxon>Gunneridae</taxon>
        <taxon>Pentapetalae</taxon>
        <taxon>asterids</taxon>
        <taxon>lamiids</taxon>
        <taxon>Lamiales</taxon>
        <taxon>Orobanchaceae</taxon>
        <taxon>Pedicularideae</taxon>
        <taxon>Castillejinae</taxon>
        <taxon>Castilleja</taxon>
    </lineage>
</organism>
<evidence type="ECO:0000256" key="2">
    <source>
        <dbReference type="ARBA" id="ARBA00006500"/>
    </source>
</evidence>
<keyword evidence="4 6" id="KW-0934">Plastid</keyword>
<accession>A0ABD3DTQ4</accession>
<evidence type="ECO:0000256" key="6">
    <source>
        <dbReference type="RuleBase" id="RU363096"/>
    </source>
</evidence>
<comment type="subcellular location">
    <subcellularLocation>
        <location evidence="1 6">Plastid</location>
        <location evidence="1 6">Chloroplast</location>
    </subcellularLocation>
</comment>
<feature type="compositionally biased region" description="Polar residues" evidence="7">
    <location>
        <begin position="1"/>
        <end position="11"/>
    </location>
</feature>
<dbReference type="InterPro" id="IPR002864">
    <property type="entry name" value="Acyl-ACP_thioesterase_NHD"/>
</dbReference>
<keyword evidence="6" id="KW-0276">Fatty acid metabolism</keyword>
<keyword evidence="6" id="KW-0444">Lipid biosynthesis</keyword>
<dbReference type="GO" id="GO:0016787">
    <property type="term" value="F:hydrolase activity"/>
    <property type="evidence" value="ECO:0007669"/>
    <property type="project" value="UniProtKB-KW"/>
</dbReference>
<reference evidence="10" key="1">
    <citation type="journal article" date="2024" name="IScience">
        <title>Strigolactones Initiate the Formation of Haustorium-like Structures in Castilleja.</title>
        <authorList>
            <person name="Buerger M."/>
            <person name="Peterson D."/>
            <person name="Chory J."/>
        </authorList>
    </citation>
    <scope>NUCLEOTIDE SEQUENCE [LARGE SCALE GENOMIC DNA]</scope>
</reference>
<name>A0ABD3DTQ4_9LAMI</name>
<dbReference type="EMBL" id="JAVIJP010000015">
    <property type="protein sequence ID" value="KAL3644231.1"/>
    <property type="molecule type" value="Genomic_DNA"/>
</dbReference>
<dbReference type="CDD" id="cd00586">
    <property type="entry name" value="4HBT"/>
    <property type="match status" value="1"/>
</dbReference>
<proteinExistence type="inferred from homology"/>